<dbReference type="AlphaFoldDB" id="A0A8T0RRT8"/>
<sequence length="388" mass="41958">MDLATARRPSHRKCKRKRRYIGQQGTASVGDDDAAMAMSRFLESGGGVRALVESGVTTVPPLFVAPVAPVSSAAVNFVVPSVDLSLPRSDAVALVRAAARSSGIFQLTNHGVPAATMDSALSVVRAFNEQPLAARSPFYSVSPVGAVSYGTHPIPRPTDGQPVTAPLLPWRDSLLLRFDKLRDPDLRNLPAACRDSLLEYHRALTRLGKEIAGLLSEGLGVGAERLDPVEGFLMQCHYHPPCPEPERVLGSREHTDGGLFTVLSQDGVGGLQVRLDGDEWVDVAPVAGTILVNIGDVLKVVSNDECRSVEHRVVIKSAQEPRVSIALFFNPAKHGETDFVFGPLPELVTEEKPARYRSLSWQEMLDNRNALGHAKPSTLDQFRVTSLN</sequence>
<dbReference type="FunFam" id="2.60.120.330:FF:000026">
    <property type="entry name" value="DIBOA-glucoside dioxygenase BX6"/>
    <property type="match status" value="1"/>
</dbReference>
<dbReference type="PANTHER" id="PTHR10209">
    <property type="entry name" value="OXIDOREDUCTASE, 2OG-FE II OXYGENASE FAMILY PROTEIN"/>
    <property type="match status" value="1"/>
</dbReference>
<comment type="similarity">
    <text evidence="1 5">Belongs to the iron/ascorbate-dependent oxidoreductase family.</text>
</comment>
<dbReference type="Gene3D" id="2.60.120.330">
    <property type="entry name" value="B-lactam Antibiotic, Isopenicillin N Synthase, Chain"/>
    <property type="match status" value="1"/>
</dbReference>
<reference evidence="8" key="1">
    <citation type="submission" date="2020-05" db="EMBL/GenBank/DDBJ databases">
        <title>WGS assembly of Panicum virgatum.</title>
        <authorList>
            <person name="Lovell J.T."/>
            <person name="Jenkins J."/>
            <person name="Shu S."/>
            <person name="Juenger T.E."/>
            <person name="Schmutz J."/>
        </authorList>
    </citation>
    <scope>NUCLEOTIDE SEQUENCE</scope>
    <source>
        <strain evidence="8">AP13</strain>
    </source>
</reference>
<dbReference type="OrthoDB" id="642916at2759"/>
<evidence type="ECO:0000256" key="2">
    <source>
        <dbReference type="ARBA" id="ARBA00022723"/>
    </source>
</evidence>
<gene>
    <name evidence="8" type="ORF">PVAP13_5NG387700</name>
</gene>
<name>A0A8T0RRT8_PANVG</name>
<keyword evidence="9" id="KW-1185">Reference proteome</keyword>
<evidence type="ECO:0000313" key="8">
    <source>
        <dbReference type="EMBL" id="KAG2589101.1"/>
    </source>
</evidence>
<dbReference type="Pfam" id="PF14226">
    <property type="entry name" value="DIOX_N"/>
    <property type="match status" value="1"/>
</dbReference>
<dbReference type="Proteomes" id="UP000823388">
    <property type="component" value="Chromosome 5N"/>
</dbReference>
<dbReference type="GO" id="GO:0046872">
    <property type="term" value="F:metal ion binding"/>
    <property type="evidence" value="ECO:0007669"/>
    <property type="project" value="UniProtKB-KW"/>
</dbReference>
<evidence type="ECO:0000259" key="7">
    <source>
        <dbReference type="PROSITE" id="PS51471"/>
    </source>
</evidence>
<dbReference type="InterPro" id="IPR044861">
    <property type="entry name" value="IPNS-like_FE2OG_OXY"/>
</dbReference>
<accession>A0A8T0RRT8</accession>
<dbReference type="InterPro" id="IPR005123">
    <property type="entry name" value="Oxoglu/Fe-dep_dioxygenase_dom"/>
</dbReference>
<dbReference type="GO" id="GO:0051213">
    <property type="term" value="F:dioxygenase activity"/>
    <property type="evidence" value="ECO:0007669"/>
    <property type="project" value="UniProtKB-ARBA"/>
</dbReference>
<organism evidence="8 9">
    <name type="scientific">Panicum virgatum</name>
    <name type="common">Blackwell switchgrass</name>
    <dbReference type="NCBI Taxonomy" id="38727"/>
    <lineage>
        <taxon>Eukaryota</taxon>
        <taxon>Viridiplantae</taxon>
        <taxon>Streptophyta</taxon>
        <taxon>Embryophyta</taxon>
        <taxon>Tracheophyta</taxon>
        <taxon>Spermatophyta</taxon>
        <taxon>Magnoliopsida</taxon>
        <taxon>Liliopsida</taxon>
        <taxon>Poales</taxon>
        <taxon>Poaceae</taxon>
        <taxon>PACMAD clade</taxon>
        <taxon>Panicoideae</taxon>
        <taxon>Panicodae</taxon>
        <taxon>Paniceae</taxon>
        <taxon>Panicinae</taxon>
        <taxon>Panicum</taxon>
        <taxon>Panicum sect. Hiantes</taxon>
    </lineage>
</organism>
<dbReference type="PANTHER" id="PTHR10209:SF662">
    <property type="entry name" value="OS01G0536400 PROTEIN"/>
    <property type="match status" value="1"/>
</dbReference>
<dbReference type="InterPro" id="IPR027443">
    <property type="entry name" value="IPNS-like_sf"/>
</dbReference>
<dbReference type="SUPFAM" id="SSF51197">
    <property type="entry name" value="Clavaminate synthase-like"/>
    <property type="match status" value="1"/>
</dbReference>
<comment type="caution">
    <text evidence="8">The sequence shown here is derived from an EMBL/GenBank/DDBJ whole genome shotgun (WGS) entry which is preliminary data.</text>
</comment>
<feature type="domain" description="Fe2OG dioxygenase" evidence="7">
    <location>
        <begin position="228"/>
        <end position="331"/>
    </location>
</feature>
<keyword evidence="3 5" id="KW-0560">Oxidoreductase</keyword>
<keyword evidence="2 5" id="KW-0479">Metal-binding</keyword>
<evidence type="ECO:0000256" key="3">
    <source>
        <dbReference type="ARBA" id="ARBA00023002"/>
    </source>
</evidence>
<dbReference type="InterPro" id="IPR026992">
    <property type="entry name" value="DIOX_N"/>
</dbReference>
<feature type="region of interest" description="Disordered" evidence="6">
    <location>
        <begin position="1"/>
        <end position="27"/>
    </location>
</feature>
<evidence type="ECO:0000313" key="9">
    <source>
        <dbReference type="Proteomes" id="UP000823388"/>
    </source>
</evidence>
<evidence type="ECO:0000256" key="4">
    <source>
        <dbReference type="ARBA" id="ARBA00023004"/>
    </source>
</evidence>
<evidence type="ECO:0000256" key="6">
    <source>
        <dbReference type="SAM" id="MobiDB-lite"/>
    </source>
</evidence>
<dbReference type="PRINTS" id="PR00682">
    <property type="entry name" value="IPNSYNTHASE"/>
</dbReference>
<proteinExistence type="inferred from homology"/>
<feature type="compositionally biased region" description="Basic residues" evidence="6">
    <location>
        <begin position="8"/>
        <end position="20"/>
    </location>
</feature>
<evidence type="ECO:0000256" key="1">
    <source>
        <dbReference type="ARBA" id="ARBA00008056"/>
    </source>
</evidence>
<dbReference type="EMBL" id="CM029046">
    <property type="protein sequence ID" value="KAG2589101.1"/>
    <property type="molecule type" value="Genomic_DNA"/>
</dbReference>
<evidence type="ECO:0000256" key="5">
    <source>
        <dbReference type="RuleBase" id="RU003682"/>
    </source>
</evidence>
<protein>
    <recommendedName>
        <fullName evidence="7">Fe2OG dioxygenase domain-containing protein</fullName>
    </recommendedName>
</protein>
<dbReference type="PROSITE" id="PS51471">
    <property type="entry name" value="FE2OG_OXY"/>
    <property type="match status" value="1"/>
</dbReference>
<keyword evidence="4 5" id="KW-0408">Iron</keyword>
<dbReference type="Pfam" id="PF03171">
    <property type="entry name" value="2OG-FeII_Oxy"/>
    <property type="match status" value="1"/>
</dbReference>